<accession>A0A7C0VBR9</accession>
<dbReference type="InterPro" id="IPR016181">
    <property type="entry name" value="Acyl_CoA_acyltransferase"/>
</dbReference>
<dbReference type="InterPro" id="IPR000182">
    <property type="entry name" value="GNAT_dom"/>
</dbReference>
<dbReference type="Pfam" id="PF00583">
    <property type="entry name" value="Acetyltransf_1"/>
    <property type="match status" value="1"/>
</dbReference>
<dbReference type="Gene3D" id="3.40.630.30">
    <property type="match status" value="1"/>
</dbReference>
<proteinExistence type="predicted"/>
<dbReference type="Pfam" id="PF00814">
    <property type="entry name" value="TsaD"/>
    <property type="match status" value="1"/>
</dbReference>
<dbReference type="InterPro" id="IPR043129">
    <property type="entry name" value="ATPase_NBD"/>
</dbReference>
<evidence type="ECO:0000256" key="1">
    <source>
        <dbReference type="ARBA" id="ARBA00022679"/>
    </source>
</evidence>
<dbReference type="PROSITE" id="PS51186">
    <property type="entry name" value="GNAT"/>
    <property type="match status" value="1"/>
</dbReference>
<dbReference type="InterPro" id="IPR051556">
    <property type="entry name" value="N-term/lysine_N-AcTrnsfr"/>
</dbReference>
<sequence length="355" mass="39767">MIIGIDSSGFKGEVAIYGGGNIEVHTLEYAEDIPAFLDEKGIDPEEIEAIGVSIGPGSFTGLRVGLAIAKGMARGRGIDVYGIPTFDGLLFTQEDGVYIPVLHARRGIVFSARIRKEGESFERLIKDGVYPLQEVLEWDGIFIGNALERYQKEFKGRKKVEEFTIADGVARITEMVIKGMGISAVKHPETPIYLSPSEAERKRMGDFEILPVTPQDIPEILEIEREAFVEPWDMRSFLLVLAEGEKCIVWKVVKNGIIAGYLVGCFYGQKFHLMNIAVKKGYRGRGIAKALLHNLLKYLKKKGNVIEVYLEVRIHNQPAIELYKMFGFRIEAIIPEYYKNGDDGLLMKLPLPGRQ</sequence>
<dbReference type="GO" id="GO:0002949">
    <property type="term" value="P:tRNA threonylcarbamoyladenosine modification"/>
    <property type="evidence" value="ECO:0007669"/>
    <property type="project" value="InterPro"/>
</dbReference>
<dbReference type="GO" id="GO:0008080">
    <property type="term" value="F:N-acetyltransferase activity"/>
    <property type="evidence" value="ECO:0007669"/>
    <property type="project" value="InterPro"/>
</dbReference>
<reference evidence="4" key="1">
    <citation type="journal article" date="2020" name="mSystems">
        <title>Genome- and Community-Level Interaction Insights into Carbon Utilization and Element Cycling Functions of Hydrothermarchaeota in Hydrothermal Sediment.</title>
        <authorList>
            <person name="Zhou Z."/>
            <person name="Liu Y."/>
            <person name="Xu W."/>
            <person name="Pan J."/>
            <person name="Luo Z.H."/>
            <person name="Li M."/>
        </authorList>
    </citation>
    <scope>NUCLEOTIDE SEQUENCE [LARGE SCALE GENOMIC DNA]</scope>
    <source>
        <strain evidence="4">HyVt-102</strain>
    </source>
</reference>
<evidence type="ECO:0000313" key="4">
    <source>
        <dbReference type="EMBL" id="HDI83533.1"/>
    </source>
</evidence>
<dbReference type="EMBL" id="DQWE01000337">
    <property type="protein sequence ID" value="HDI83533.1"/>
    <property type="molecule type" value="Genomic_DNA"/>
</dbReference>
<feature type="domain" description="N-acetyltransferase" evidence="3">
    <location>
        <begin position="207"/>
        <end position="352"/>
    </location>
</feature>
<dbReference type="SUPFAM" id="SSF55729">
    <property type="entry name" value="Acyl-CoA N-acyltransferases (Nat)"/>
    <property type="match status" value="1"/>
</dbReference>
<dbReference type="PANTHER" id="PTHR42919:SF8">
    <property type="entry name" value="N-ALPHA-ACETYLTRANSFERASE 50"/>
    <property type="match status" value="1"/>
</dbReference>
<dbReference type="InterPro" id="IPR006464">
    <property type="entry name" value="AcTrfase_RimI/Ard1"/>
</dbReference>
<dbReference type="Proteomes" id="UP000885847">
    <property type="component" value="Unassembled WGS sequence"/>
</dbReference>
<dbReference type="PANTHER" id="PTHR42919">
    <property type="entry name" value="N-ALPHA-ACETYLTRANSFERASE"/>
    <property type="match status" value="1"/>
</dbReference>
<dbReference type="Gene3D" id="3.30.420.40">
    <property type="match status" value="1"/>
</dbReference>
<comment type="caution">
    <text evidence="4">The sequence shown here is derived from an EMBL/GenBank/DDBJ whole genome shotgun (WGS) entry which is preliminary data.</text>
</comment>
<gene>
    <name evidence="4" type="primary">rimI</name>
    <name evidence="4" type="ORF">ENF18_07075</name>
</gene>
<keyword evidence="2" id="KW-0012">Acyltransferase</keyword>
<dbReference type="AlphaFoldDB" id="A0A7C0VBR9"/>
<dbReference type="NCBIfam" id="TIGR01575">
    <property type="entry name" value="rimI"/>
    <property type="match status" value="1"/>
</dbReference>
<organism evidence="4">
    <name type="scientific">candidate division WOR-3 bacterium</name>
    <dbReference type="NCBI Taxonomy" id="2052148"/>
    <lineage>
        <taxon>Bacteria</taxon>
        <taxon>Bacteria division WOR-3</taxon>
    </lineage>
</organism>
<dbReference type="InterPro" id="IPR022496">
    <property type="entry name" value="T6A_TsaB"/>
</dbReference>
<dbReference type="NCBIfam" id="TIGR03725">
    <property type="entry name" value="T6A_YeaZ"/>
    <property type="match status" value="1"/>
</dbReference>
<evidence type="ECO:0000256" key="2">
    <source>
        <dbReference type="ARBA" id="ARBA00023315"/>
    </source>
</evidence>
<name>A0A7C0VBR9_UNCW3</name>
<dbReference type="SUPFAM" id="SSF53067">
    <property type="entry name" value="Actin-like ATPase domain"/>
    <property type="match status" value="1"/>
</dbReference>
<dbReference type="InterPro" id="IPR000905">
    <property type="entry name" value="Gcp-like_dom"/>
</dbReference>
<dbReference type="CDD" id="cd04301">
    <property type="entry name" value="NAT_SF"/>
    <property type="match status" value="1"/>
</dbReference>
<keyword evidence="1" id="KW-0808">Transferase</keyword>
<evidence type="ECO:0000259" key="3">
    <source>
        <dbReference type="PROSITE" id="PS51186"/>
    </source>
</evidence>
<protein>
    <submittedName>
        <fullName evidence="4">Ribosomal-protein-alanine N-acetyltransferase</fullName>
    </submittedName>
</protein>